<comment type="caution">
    <text evidence="7">The sequence shown here is derived from an EMBL/GenBank/DDBJ whole genome shotgun (WGS) entry which is preliminary data.</text>
</comment>
<accession>A0AAN6SX79</accession>
<name>A0AAN6SX79_9PEZI</name>
<dbReference type="AlphaFoldDB" id="A0AAN6SX79"/>
<comment type="subcellular location">
    <subcellularLocation>
        <location evidence="1">Membrane</location>
        <topology evidence="1">Multi-pass membrane protein</topology>
    </subcellularLocation>
</comment>
<feature type="transmembrane region" description="Helical" evidence="6">
    <location>
        <begin position="318"/>
        <end position="336"/>
    </location>
</feature>
<dbReference type="InterPro" id="IPR036259">
    <property type="entry name" value="MFS_trans_sf"/>
</dbReference>
<dbReference type="SUPFAM" id="SSF103473">
    <property type="entry name" value="MFS general substrate transporter"/>
    <property type="match status" value="1"/>
</dbReference>
<dbReference type="Proteomes" id="UP001305647">
    <property type="component" value="Unassembled WGS sequence"/>
</dbReference>
<feature type="region of interest" description="Disordered" evidence="5">
    <location>
        <begin position="199"/>
        <end position="265"/>
    </location>
</feature>
<keyword evidence="3 6" id="KW-1133">Transmembrane helix</keyword>
<evidence type="ECO:0000256" key="2">
    <source>
        <dbReference type="ARBA" id="ARBA00022692"/>
    </source>
</evidence>
<evidence type="ECO:0008006" key="9">
    <source>
        <dbReference type="Google" id="ProtNLM"/>
    </source>
</evidence>
<feature type="transmembrane region" description="Helical" evidence="6">
    <location>
        <begin position="420"/>
        <end position="436"/>
    </location>
</feature>
<evidence type="ECO:0000313" key="8">
    <source>
        <dbReference type="Proteomes" id="UP001305647"/>
    </source>
</evidence>
<evidence type="ECO:0000256" key="4">
    <source>
        <dbReference type="ARBA" id="ARBA00023136"/>
    </source>
</evidence>
<feature type="transmembrane region" description="Helical" evidence="6">
    <location>
        <begin position="639"/>
        <end position="656"/>
    </location>
</feature>
<organism evidence="7 8">
    <name type="scientific">Parathielavia hyrcaniae</name>
    <dbReference type="NCBI Taxonomy" id="113614"/>
    <lineage>
        <taxon>Eukaryota</taxon>
        <taxon>Fungi</taxon>
        <taxon>Dikarya</taxon>
        <taxon>Ascomycota</taxon>
        <taxon>Pezizomycotina</taxon>
        <taxon>Sordariomycetes</taxon>
        <taxon>Sordariomycetidae</taxon>
        <taxon>Sordariales</taxon>
        <taxon>Chaetomiaceae</taxon>
        <taxon>Parathielavia</taxon>
    </lineage>
</organism>
<reference evidence="7" key="2">
    <citation type="submission" date="2023-05" db="EMBL/GenBank/DDBJ databases">
        <authorList>
            <consortium name="Lawrence Berkeley National Laboratory"/>
            <person name="Steindorff A."/>
            <person name="Hensen N."/>
            <person name="Bonometti L."/>
            <person name="Westerberg I."/>
            <person name="Brannstrom I.O."/>
            <person name="Guillou S."/>
            <person name="Cros-Aarteil S."/>
            <person name="Calhoun S."/>
            <person name="Haridas S."/>
            <person name="Kuo A."/>
            <person name="Mondo S."/>
            <person name="Pangilinan J."/>
            <person name="Riley R."/>
            <person name="Labutti K."/>
            <person name="Andreopoulos B."/>
            <person name="Lipzen A."/>
            <person name="Chen C."/>
            <person name="Yanf M."/>
            <person name="Daum C."/>
            <person name="Ng V."/>
            <person name="Clum A."/>
            <person name="Ohm R."/>
            <person name="Martin F."/>
            <person name="Silar P."/>
            <person name="Natvig D."/>
            <person name="Lalanne C."/>
            <person name="Gautier V."/>
            <person name="Ament-Velasquez S.L."/>
            <person name="Kruys A."/>
            <person name="Hutchinson M.I."/>
            <person name="Powell A.J."/>
            <person name="Barry K."/>
            <person name="Miller A.N."/>
            <person name="Grigoriev I.V."/>
            <person name="Debuchy R."/>
            <person name="Gladieux P."/>
            <person name="Thoren M.H."/>
            <person name="Johannesson H."/>
        </authorList>
    </citation>
    <scope>NUCLEOTIDE SEQUENCE</scope>
    <source>
        <strain evidence="7">CBS 757.83</strain>
    </source>
</reference>
<dbReference type="Gene3D" id="1.20.1250.20">
    <property type="entry name" value="MFS general substrate transporter like domains"/>
    <property type="match status" value="1"/>
</dbReference>
<feature type="compositionally biased region" description="Basic and acidic residues" evidence="5">
    <location>
        <begin position="200"/>
        <end position="226"/>
    </location>
</feature>
<dbReference type="PANTHER" id="PTHR23507">
    <property type="entry name" value="ZGC:174356"/>
    <property type="match status" value="1"/>
</dbReference>
<feature type="transmembrane region" description="Helical" evidence="6">
    <location>
        <begin position="512"/>
        <end position="531"/>
    </location>
</feature>
<dbReference type="EMBL" id="MU863735">
    <property type="protein sequence ID" value="KAK4096149.1"/>
    <property type="molecule type" value="Genomic_DNA"/>
</dbReference>
<dbReference type="GO" id="GO:0022857">
    <property type="term" value="F:transmembrane transporter activity"/>
    <property type="evidence" value="ECO:0007669"/>
    <property type="project" value="TreeGrafter"/>
</dbReference>
<reference evidence="7" key="1">
    <citation type="journal article" date="2023" name="Mol. Phylogenet. Evol.">
        <title>Genome-scale phylogeny and comparative genomics of the fungal order Sordariales.</title>
        <authorList>
            <person name="Hensen N."/>
            <person name="Bonometti L."/>
            <person name="Westerberg I."/>
            <person name="Brannstrom I.O."/>
            <person name="Guillou S."/>
            <person name="Cros-Aarteil S."/>
            <person name="Calhoun S."/>
            <person name="Haridas S."/>
            <person name="Kuo A."/>
            <person name="Mondo S."/>
            <person name="Pangilinan J."/>
            <person name="Riley R."/>
            <person name="LaButti K."/>
            <person name="Andreopoulos B."/>
            <person name="Lipzen A."/>
            <person name="Chen C."/>
            <person name="Yan M."/>
            <person name="Daum C."/>
            <person name="Ng V."/>
            <person name="Clum A."/>
            <person name="Steindorff A."/>
            <person name="Ohm R.A."/>
            <person name="Martin F."/>
            <person name="Silar P."/>
            <person name="Natvig D.O."/>
            <person name="Lalanne C."/>
            <person name="Gautier V."/>
            <person name="Ament-Velasquez S.L."/>
            <person name="Kruys A."/>
            <person name="Hutchinson M.I."/>
            <person name="Powell A.J."/>
            <person name="Barry K."/>
            <person name="Miller A.N."/>
            <person name="Grigoriev I.V."/>
            <person name="Debuchy R."/>
            <person name="Gladieux P."/>
            <person name="Hiltunen Thoren M."/>
            <person name="Johannesson H."/>
        </authorList>
    </citation>
    <scope>NUCLEOTIDE SEQUENCE</scope>
    <source>
        <strain evidence="7">CBS 757.83</strain>
    </source>
</reference>
<protein>
    <recommendedName>
        <fullName evidence="9">Major facilitator superfamily transporter</fullName>
    </recommendedName>
</protein>
<proteinExistence type="predicted"/>
<gene>
    <name evidence="7" type="ORF">N658DRAFT_459203</name>
</gene>
<keyword evidence="8" id="KW-1185">Reference proteome</keyword>
<evidence type="ECO:0000256" key="5">
    <source>
        <dbReference type="SAM" id="MobiDB-lite"/>
    </source>
</evidence>
<evidence type="ECO:0000256" key="3">
    <source>
        <dbReference type="ARBA" id="ARBA00022989"/>
    </source>
</evidence>
<dbReference type="GO" id="GO:0016020">
    <property type="term" value="C:membrane"/>
    <property type="evidence" value="ECO:0007669"/>
    <property type="project" value="UniProtKB-SubCell"/>
</dbReference>
<feature type="transmembrane region" description="Helical" evidence="6">
    <location>
        <begin position="612"/>
        <end position="633"/>
    </location>
</feature>
<evidence type="ECO:0000256" key="6">
    <source>
        <dbReference type="SAM" id="Phobius"/>
    </source>
</evidence>
<dbReference type="PANTHER" id="PTHR23507:SF8">
    <property type="entry name" value="MFS GENERAL SUBSTRATE TRANSPORTER"/>
    <property type="match status" value="1"/>
</dbReference>
<sequence>MAYFTGAPGPSPRDVAVVKTNPGETALWANSNTTGFFTTSGVTFWANLGPRVDEGEFAGTGDNGFGRFSCYQRYVKDLYTYGDTVCSQVYLCDHSVPPPGRFLASLHLGTIIGIAIGVVGGVLFLVATGLVIWYFRRSRRRRAQAERAATASDPMSATLSPGSEFAELKAQSAAVEAAAMHEIYEMDGQPLRSEMANDTGKVELDPDGHGNAELDPTAKGEGEEPSRSAAARGTNSTDQEVVSPLSPPALGSQSPPGSPPPEYASIGATCDVEIQTPTRFGRFLASHHAAKSSKQLELPHTHVLRTYLMQPTMASRRGILPLLLLVGLVNLAWSLYQLPVSRVVESRLCREHYAAHHSSALRPDGSVPEELCKIDDVQRRLGRLQGVTEALWVAGDLAMTIPLVSLADQYGHRVVLRLNLIPRIFLLAWTFAVGYFDVLPVNAIVAASVLSFLGGDCVFNSIVYSLVSDLTDDHVLRATFFGYVNAVSSIFSLQLGPALAAASMTSLLWRPFWIGIVLLLLAIPLISTLAGPPARRRLPAPAAGEEDALIPRRPSLSLKTTTTRRFRTTLALLANPTRNFLLLLSVFFLASLASSDTKLLPLRNARENAANAHICLVFSVLGALAIALSPAIWALVPALLVYALGIALPMFTYSLLKAPGMGLEHQQQREDASGMQLFSAVMFVRTVGTLAGAVVMPSLWVGALDAGGWALGLPYARTGYDLCEANCTLNGVPFPDKHTLQLPLDGYQSEQCPPIYIGNPAKPTAISKVCLDIIGTNIYFNFSSFPGYTYSPHIAVAWKLKGNPLDQATWTSPPPDQSVSCGPNPSGDGLTCKLPFSEVLGVPAFTSSKDQLMGMCPNGDREGLILYLRFFGQAGTAFGYQPGWSVPLNTQDGRGCKRWGWYSPVTRGELRAGLWGRLYMGAGNNDVSKATWVGNWTASEAGQGAVAVTYDMTPPYVLRDVHIDLECLPIDKCAPGTYTYTRDGLEAESKHTATGLHYPPCNEAKAALIMHAAVDRRTTGTVCYP</sequence>
<feature type="transmembrane region" description="Helical" evidence="6">
    <location>
        <begin position="443"/>
        <end position="467"/>
    </location>
</feature>
<evidence type="ECO:0000256" key="1">
    <source>
        <dbReference type="ARBA" id="ARBA00004141"/>
    </source>
</evidence>
<keyword evidence="4 6" id="KW-0472">Membrane</keyword>
<feature type="non-terminal residue" evidence="7">
    <location>
        <position position="1025"/>
    </location>
</feature>
<feature type="transmembrane region" description="Helical" evidence="6">
    <location>
        <begin position="111"/>
        <end position="135"/>
    </location>
</feature>
<feature type="transmembrane region" description="Helical" evidence="6">
    <location>
        <begin position="479"/>
        <end position="500"/>
    </location>
</feature>
<evidence type="ECO:0000313" key="7">
    <source>
        <dbReference type="EMBL" id="KAK4096149.1"/>
    </source>
</evidence>
<feature type="transmembrane region" description="Helical" evidence="6">
    <location>
        <begin position="677"/>
        <end position="700"/>
    </location>
</feature>
<keyword evidence="2 6" id="KW-0812">Transmembrane</keyword>